<dbReference type="Proteomes" id="UP000314294">
    <property type="component" value="Unassembled WGS sequence"/>
</dbReference>
<proteinExistence type="predicted"/>
<organism evidence="2 3">
    <name type="scientific">Liparis tanakae</name>
    <name type="common">Tanaka's snailfish</name>
    <dbReference type="NCBI Taxonomy" id="230148"/>
    <lineage>
        <taxon>Eukaryota</taxon>
        <taxon>Metazoa</taxon>
        <taxon>Chordata</taxon>
        <taxon>Craniata</taxon>
        <taxon>Vertebrata</taxon>
        <taxon>Euteleostomi</taxon>
        <taxon>Actinopterygii</taxon>
        <taxon>Neopterygii</taxon>
        <taxon>Teleostei</taxon>
        <taxon>Neoteleostei</taxon>
        <taxon>Acanthomorphata</taxon>
        <taxon>Eupercaria</taxon>
        <taxon>Perciformes</taxon>
        <taxon>Cottioidei</taxon>
        <taxon>Cottales</taxon>
        <taxon>Liparidae</taxon>
        <taxon>Liparis</taxon>
    </lineage>
</organism>
<evidence type="ECO:0000313" key="3">
    <source>
        <dbReference type="Proteomes" id="UP000314294"/>
    </source>
</evidence>
<evidence type="ECO:0000313" key="2">
    <source>
        <dbReference type="EMBL" id="TNN28434.1"/>
    </source>
</evidence>
<dbReference type="EMBL" id="SRLO01006907">
    <property type="protein sequence ID" value="TNN28434.1"/>
    <property type="molecule type" value="Genomic_DNA"/>
</dbReference>
<accession>A0A4Z2EJ22</accession>
<keyword evidence="3" id="KW-1185">Reference proteome</keyword>
<comment type="caution">
    <text evidence="2">The sequence shown here is derived from an EMBL/GenBank/DDBJ whole genome shotgun (WGS) entry which is preliminary data.</text>
</comment>
<name>A0A4Z2EJ22_9TELE</name>
<protein>
    <submittedName>
        <fullName evidence="2">Uncharacterized protein</fullName>
    </submittedName>
</protein>
<evidence type="ECO:0000256" key="1">
    <source>
        <dbReference type="SAM" id="MobiDB-lite"/>
    </source>
</evidence>
<gene>
    <name evidence="2" type="ORF">EYF80_061418</name>
</gene>
<dbReference type="AlphaFoldDB" id="A0A4Z2EJ22"/>
<feature type="compositionally biased region" description="Basic and acidic residues" evidence="1">
    <location>
        <begin position="76"/>
        <end position="91"/>
    </location>
</feature>
<feature type="region of interest" description="Disordered" evidence="1">
    <location>
        <begin position="70"/>
        <end position="96"/>
    </location>
</feature>
<sequence>MPGSVDCDAWTRKPFRPGASKTDAIFQRMFRRAVLVVAPAPLSAPGVGGVRGEEEGRDISSVYADTIPSRNGKHCLSQEEDRGAAPGHDGEQWDTCSPRCVYDEHFRRSV</sequence>
<reference evidence="2 3" key="1">
    <citation type="submission" date="2019-03" db="EMBL/GenBank/DDBJ databases">
        <title>First draft genome of Liparis tanakae, snailfish: a comprehensive survey of snailfish specific genes.</title>
        <authorList>
            <person name="Kim W."/>
            <person name="Song I."/>
            <person name="Jeong J.-H."/>
            <person name="Kim D."/>
            <person name="Kim S."/>
            <person name="Ryu S."/>
            <person name="Song J.Y."/>
            <person name="Lee S.K."/>
        </authorList>
    </citation>
    <scope>NUCLEOTIDE SEQUENCE [LARGE SCALE GENOMIC DNA]</scope>
    <source>
        <tissue evidence="2">Muscle</tissue>
    </source>
</reference>